<comment type="caution">
    <text evidence="1">The sequence shown here is derived from an EMBL/GenBank/DDBJ whole genome shotgun (WGS) entry which is preliminary data.</text>
</comment>
<protein>
    <submittedName>
        <fullName evidence="1">Uncharacterized protein</fullName>
    </submittedName>
</protein>
<dbReference type="AlphaFoldDB" id="A0A388LYW5"/>
<gene>
    <name evidence="1" type="ORF">CBR_g45456</name>
</gene>
<evidence type="ECO:0000313" key="2">
    <source>
        <dbReference type="Proteomes" id="UP000265515"/>
    </source>
</evidence>
<dbReference type="Proteomes" id="UP000265515">
    <property type="component" value="Unassembled WGS sequence"/>
</dbReference>
<reference evidence="1 2" key="1">
    <citation type="journal article" date="2018" name="Cell">
        <title>The Chara Genome: Secondary Complexity and Implications for Plant Terrestrialization.</title>
        <authorList>
            <person name="Nishiyama T."/>
            <person name="Sakayama H."/>
            <person name="Vries J.D."/>
            <person name="Buschmann H."/>
            <person name="Saint-Marcoux D."/>
            <person name="Ullrich K.K."/>
            <person name="Haas F.B."/>
            <person name="Vanderstraeten L."/>
            <person name="Becker D."/>
            <person name="Lang D."/>
            <person name="Vosolsobe S."/>
            <person name="Rombauts S."/>
            <person name="Wilhelmsson P.K.I."/>
            <person name="Janitza P."/>
            <person name="Kern R."/>
            <person name="Heyl A."/>
            <person name="Rumpler F."/>
            <person name="Villalobos L.I.A.C."/>
            <person name="Clay J.M."/>
            <person name="Skokan R."/>
            <person name="Toyoda A."/>
            <person name="Suzuki Y."/>
            <person name="Kagoshima H."/>
            <person name="Schijlen E."/>
            <person name="Tajeshwar N."/>
            <person name="Catarino B."/>
            <person name="Hetherington A.J."/>
            <person name="Saltykova A."/>
            <person name="Bonnot C."/>
            <person name="Breuninger H."/>
            <person name="Symeonidi A."/>
            <person name="Radhakrishnan G.V."/>
            <person name="Van Nieuwerburgh F."/>
            <person name="Deforce D."/>
            <person name="Chang C."/>
            <person name="Karol K.G."/>
            <person name="Hedrich R."/>
            <person name="Ulvskov P."/>
            <person name="Glockner G."/>
            <person name="Delwiche C.F."/>
            <person name="Petrasek J."/>
            <person name="Van de Peer Y."/>
            <person name="Friml J."/>
            <person name="Beilby M."/>
            <person name="Dolan L."/>
            <person name="Kohara Y."/>
            <person name="Sugano S."/>
            <person name="Fujiyama A."/>
            <person name="Delaux P.-M."/>
            <person name="Quint M."/>
            <person name="TheiBen G."/>
            <person name="Hagemann M."/>
            <person name="Harholt J."/>
            <person name="Dunand C."/>
            <person name="Zachgo S."/>
            <person name="Langdale J."/>
            <person name="Maumus F."/>
            <person name="Straeten D.V.D."/>
            <person name="Gould S.B."/>
            <person name="Rensing S.A."/>
        </authorList>
    </citation>
    <scope>NUCLEOTIDE SEQUENCE [LARGE SCALE GENOMIC DNA]</scope>
    <source>
        <strain evidence="1 2">S276</strain>
    </source>
</reference>
<proteinExistence type="predicted"/>
<evidence type="ECO:0000313" key="1">
    <source>
        <dbReference type="EMBL" id="GBG87399.1"/>
    </source>
</evidence>
<sequence>MVRTNGLYGYRSRCIQSLCRWERMSGDGPTVTAVLDYNYDRGEAKLRINVEGGREEDMRADSVLQMAITEAKYRVKRRCRRDGVTNEIKVKITYLEEETSTDTVEREQQHLD</sequence>
<dbReference type="Gramene" id="GBG87399">
    <property type="protein sequence ID" value="GBG87399"/>
    <property type="gene ID" value="CBR_g45456"/>
</dbReference>
<keyword evidence="2" id="KW-1185">Reference proteome</keyword>
<dbReference type="EMBL" id="BFEA01000610">
    <property type="protein sequence ID" value="GBG87399.1"/>
    <property type="molecule type" value="Genomic_DNA"/>
</dbReference>
<organism evidence="1 2">
    <name type="scientific">Chara braunii</name>
    <name type="common">Braun's stonewort</name>
    <dbReference type="NCBI Taxonomy" id="69332"/>
    <lineage>
        <taxon>Eukaryota</taxon>
        <taxon>Viridiplantae</taxon>
        <taxon>Streptophyta</taxon>
        <taxon>Charophyceae</taxon>
        <taxon>Charales</taxon>
        <taxon>Characeae</taxon>
        <taxon>Chara</taxon>
    </lineage>
</organism>
<accession>A0A388LYW5</accession>
<name>A0A388LYW5_CHABU</name>